<dbReference type="CDD" id="cd05233">
    <property type="entry name" value="SDR_c"/>
    <property type="match status" value="1"/>
</dbReference>
<dbReference type="InterPro" id="IPR020904">
    <property type="entry name" value="Sc_DH/Rdtase_CS"/>
</dbReference>
<dbReference type="InterPro" id="IPR036291">
    <property type="entry name" value="NAD(P)-bd_dom_sf"/>
</dbReference>
<dbReference type="InterPro" id="IPR002347">
    <property type="entry name" value="SDR_fam"/>
</dbReference>
<dbReference type="GO" id="GO:0016491">
    <property type="term" value="F:oxidoreductase activity"/>
    <property type="evidence" value="ECO:0007669"/>
    <property type="project" value="UniProtKB-KW"/>
</dbReference>
<dbReference type="PROSITE" id="PS00061">
    <property type="entry name" value="ADH_SHORT"/>
    <property type="match status" value="1"/>
</dbReference>
<dbReference type="SUPFAM" id="SSF51735">
    <property type="entry name" value="NAD(P)-binding Rossmann-fold domains"/>
    <property type="match status" value="1"/>
</dbReference>
<dbReference type="Pfam" id="PF00106">
    <property type="entry name" value="adh_short"/>
    <property type="match status" value="1"/>
</dbReference>
<organism evidence="4 5">
    <name type="scientific">Adineta steineri</name>
    <dbReference type="NCBI Taxonomy" id="433720"/>
    <lineage>
        <taxon>Eukaryota</taxon>
        <taxon>Metazoa</taxon>
        <taxon>Spiralia</taxon>
        <taxon>Gnathifera</taxon>
        <taxon>Rotifera</taxon>
        <taxon>Eurotatoria</taxon>
        <taxon>Bdelloidea</taxon>
        <taxon>Adinetida</taxon>
        <taxon>Adinetidae</taxon>
        <taxon>Adineta</taxon>
    </lineage>
</organism>
<comment type="caution">
    <text evidence="4">The sequence shown here is derived from an EMBL/GenBank/DDBJ whole genome shotgun (WGS) entry which is preliminary data.</text>
</comment>
<comment type="similarity">
    <text evidence="1 3">Belongs to the short-chain dehydrogenases/reductases (SDR) family.</text>
</comment>
<evidence type="ECO:0000313" key="4">
    <source>
        <dbReference type="EMBL" id="CAF3895069.1"/>
    </source>
</evidence>
<evidence type="ECO:0000256" key="1">
    <source>
        <dbReference type="ARBA" id="ARBA00006484"/>
    </source>
</evidence>
<name>A0A819H2E4_9BILA</name>
<dbReference type="Gene3D" id="3.40.50.720">
    <property type="entry name" value="NAD(P)-binding Rossmann-like Domain"/>
    <property type="match status" value="1"/>
</dbReference>
<evidence type="ECO:0000256" key="2">
    <source>
        <dbReference type="ARBA" id="ARBA00023002"/>
    </source>
</evidence>
<dbReference type="FunFam" id="3.40.50.720:FF:000084">
    <property type="entry name" value="Short-chain dehydrogenase reductase"/>
    <property type="match status" value="1"/>
</dbReference>
<dbReference type="PANTHER" id="PTHR24321">
    <property type="entry name" value="DEHYDROGENASES, SHORT CHAIN"/>
    <property type="match status" value="1"/>
</dbReference>
<reference evidence="4" key="1">
    <citation type="submission" date="2021-02" db="EMBL/GenBank/DDBJ databases">
        <authorList>
            <person name="Nowell W R."/>
        </authorList>
    </citation>
    <scope>NUCLEOTIDE SEQUENCE</scope>
</reference>
<dbReference type="PRINTS" id="PR00080">
    <property type="entry name" value="SDRFAMILY"/>
</dbReference>
<dbReference type="PANTHER" id="PTHR24321:SF8">
    <property type="entry name" value="ESTRADIOL 17-BETA-DEHYDROGENASE 8-RELATED"/>
    <property type="match status" value="1"/>
</dbReference>
<dbReference type="AlphaFoldDB" id="A0A819H2E4"/>
<evidence type="ECO:0000313" key="5">
    <source>
        <dbReference type="Proteomes" id="UP000663881"/>
    </source>
</evidence>
<dbReference type="EMBL" id="CAJOAY010001859">
    <property type="protein sequence ID" value="CAF3895069.1"/>
    <property type="molecule type" value="Genomic_DNA"/>
</dbReference>
<dbReference type="Proteomes" id="UP000663881">
    <property type="component" value="Unassembled WGS sequence"/>
</dbReference>
<accession>A0A819H2E4</accession>
<evidence type="ECO:0000256" key="3">
    <source>
        <dbReference type="RuleBase" id="RU000363"/>
    </source>
</evidence>
<dbReference type="PRINTS" id="PR00081">
    <property type="entry name" value="GDHRDH"/>
</dbReference>
<protein>
    <submittedName>
        <fullName evidence="4">Uncharacterized protein</fullName>
    </submittedName>
</protein>
<feature type="non-terminal residue" evidence="4">
    <location>
        <position position="1"/>
    </location>
</feature>
<gene>
    <name evidence="4" type="ORF">OKA104_LOCUS23871</name>
</gene>
<keyword evidence="2" id="KW-0560">Oxidoreductase</keyword>
<proteinExistence type="inferred from homology"/>
<sequence>IMSSSLDGKVAIVTGSAGGLGKVIAKHLLAAGAQVVLCDINEAALEATYNELKTHGKCIVIKTDISSSSSIQELFEKTISQLEKVDILVNNAGIMDKFDGAADCEENLWNRVLAINLTGPYLTTKLAVKHFLTCDSPGTIVNICSLGGLLGHRAGAAYTASKHGLVGLTKNTAAAYCKNKIRCNGICPGGMDTNITSAMANGYNQSGLDIVLKTVATKPGKCDIDQMANLVVFLCGQDSNIINGAIITADMGWSAY</sequence>